<comment type="caution">
    <text evidence="2">The sequence shown here is derived from an EMBL/GenBank/DDBJ whole genome shotgun (WGS) entry which is preliminary data.</text>
</comment>
<dbReference type="SMART" id="SM01007">
    <property type="entry name" value="Aldolase_II"/>
    <property type="match status" value="1"/>
</dbReference>
<dbReference type="RefSeq" id="WP_168084719.1">
    <property type="nucleotide sequence ID" value="NZ_JAAVJI010000009.1"/>
</dbReference>
<evidence type="ECO:0000313" key="3">
    <source>
        <dbReference type="Proteomes" id="UP000746535"/>
    </source>
</evidence>
<organism evidence="2 3">
    <name type="scientific">Pseudomonas quercus</name>
    <dbReference type="NCBI Taxonomy" id="2722792"/>
    <lineage>
        <taxon>Bacteria</taxon>
        <taxon>Pseudomonadati</taxon>
        <taxon>Pseudomonadota</taxon>
        <taxon>Gammaproteobacteria</taxon>
        <taxon>Pseudomonadales</taxon>
        <taxon>Pseudomonadaceae</taxon>
        <taxon>Pseudomonas</taxon>
    </lineage>
</organism>
<protein>
    <submittedName>
        <fullName evidence="2">Class II aldolase</fullName>
    </submittedName>
</protein>
<dbReference type="Gene3D" id="3.40.225.10">
    <property type="entry name" value="Class II aldolase/adducin N-terminal domain"/>
    <property type="match status" value="1"/>
</dbReference>
<evidence type="ECO:0000313" key="2">
    <source>
        <dbReference type="EMBL" id="NJP02145.1"/>
    </source>
</evidence>
<keyword evidence="3" id="KW-1185">Reference proteome</keyword>
<dbReference type="Proteomes" id="UP000746535">
    <property type="component" value="Unassembled WGS sequence"/>
</dbReference>
<reference evidence="2 3" key="1">
    <citation type="submission" date="2020-03" db="EMBL/GenBank/DDBJ databases">
        <authorList>
            <person name="Wang L."/>
            <person name="He N."/>
            <person name="Li Y."/>
            <person name="Fang Y."/>
            <person name="Zhang F."/>
        </authorList>
    </citation>
    <scope>NUCLEOTIDE SEQUENCE [LARGE SCALE GENOMIC DNA]</scope>
    <source>
        <strain evidence="3">hsmgli-8</strain>
    </source>
</reference>
<feature type="domain" description="Class II aldolase/adducin N-terminal" evidence="1">
    <location>
        <begin position="11"/>
        <end position="197"/>
    </location>
</feature>
<dbReference type="Pfam" id="PF00596">
    <property type="entry name" value="Aldolase_II"/>
    <property type="match status" value="1"/>
</dbReference>
<evidence type="ECO:0000259" key="1">
    <source>
        <dbReference type="SMART" id="SM01007"/>
    </source>
</evidence>
<dbReference type="InterPro" id="IPR036409">
    <property type="entry name" value="Aldolase_II/adducin_N_sf"/>
</dbReference>
<accession>A0ABX0YFF5</accession>
<dbReference type="InterPro" id="IPR001303">
    <property type="entry name" value="Aldolase_II/adducin_N"/>
</dbReference>
<proteinExistence type="predicted"/>
<gene>
    <name evidence="2" type="ORF">HBH25_14945</name>
</gene>
<name>A0ABX0YFF5_9PSED</name>
<sequence>MNENHAGLGLEVIQYSAQVGADPLLVQGAGGNVSWKIDNSLWIKASGTWLADAVRDNIFVEVDLNQLRDELDSKNFAAVPHIRNGSILKPSIETLLHALMPHPVVAHLHAIDVLSHLVRKDCDNTIASKLNELCSWSVVEYQKPGALLAEAVADALAENPKADVVFMKNHGLVIGGSTPGEISSLLKTVSSALKCEITLDVDLLSRKPSAAIHPQYRAVDDPKIHQLAIQDSLFCRLHKDWALYPDHVVFLGARAYVYDSWDDFDQFEQLPELIFIRNSGVYAKQYLNKAKSAQLRCYYDVLSRQCPSQQLVSLDCDDIRNLLSWDAEQYRMQFAK</sequence>
<dbReference type="EMBL" id="JAAVJI010000009">
    <property type="protein sequence ID" value="NJP02145.1"/>
    <property type="molecule type" value="Genomic_DNA"/>
</dbReference>
<dbReference type="SUPFAM" id="SSF53639">
    <property type="entry name" value="AraD/HMP-PK domain-like"/>
    <property type="match status" value="1"/>
</dbReference>